<dbReference type="GO" id="GO:0043041">
    <property type="term" value="P:amino acid activation for nonribosomal peptide biosynthetic process"/>
    <property type="evidence" value="ECO:0007669"/>
    <property type="project" value="TreeGrafter"/>
</dbReference>
<dbReference type="AlphaFoldDB" id="A0A929B9W5"/>
<dbReference type="InterPro" id="IPR001242">
    <property type="entry name" value="Condensation_dom"/>
</dbReference>
<dbReference type="InterPro" id="IPR023213">
    <property type="entry name" value="CAT-like_dom_sf"/>
</dbReference>
<dbReference type="GO" id="GO:0031177">
    <property type="term" value="F:phosphopantetheine binding"/>
    <property type="evidence" value="ECO:0007669"/>
    <property type="project" value="TreeGrafter"/>
</dbReference>
<dbReference type="EMBL" id="JADEYC010000030">
    <property type="protein sequence ID" value="MBE9375974.1"/>
    <property type="molecule type" value="Genomic_DNA"/>
</dbReference>
<dbReference type="GO" id="GO:0016746">
    <property type="term" value="F:acyltransferase activity"/>
    <property type="evidence" value="ECO:0007669"/>
    <property type="project" value="UniProtKB-KW"/>
</dbReference>
<dbReference type="GO" id="GO:0005737">
    <property type="term" value="C:cytoplasm"/>
    <property type="evidence" value="ECO:0007669"/>
    <property type="project" value="TreeGrafter"/>
</dbReference>
<evidence type="ECO:0000313" key="2">
    <source>
        <dbReference type="EMBL" id="MBE9375974.1"/>
    </source>
</evidence>
<sequence length="465" mass="51134">MTELDEYPLAPGLLREWTPRAPELTAASGEVRDEAPPTYNQEWHFRGIASLQGRGIRTPAWLGVGFEIAGELDQEAFRAALRAWVDRHETLRSTLRGTGPDMQRFTAPAGRVGIEDTKVGELLPEDDITGTVQQRLDAATDGTRWPNFTVQTLERAEGTTVLVAYDHSNVDGYSVLATAHELHVLYADCLRGRAPRVPSAGSYVAFSRAERDAARDVDRDHPAVGEWDAFIDECGGNLPGFPLELGVGDGELLPHTGARRHLLDEVEAEEFERFCRHHRGSALAGVLAASAVVARELRGDDVYRVVSPFHTRASPEWSASMGWYVGAGPVRIDLSAARRLSEVLAPAQSSARQAMRVAKVPFAKVVDVLGLDLQRHSPDVFSFVSYLDMREIPGARDWADWNARTLVRMSYGDKANLWVNRTHGGLGITARYPDTPAAQHSITRYFDGVAAVLRDVVTSGDHALR</sequence>
<dbReference type="PANTHER" id="PTHR45527:SF1">
    <property type="entry name" value="FATTY ACID SYNTHASE"/>
    <property type="match status" value="1"/>
</dbReference>
<keyword evidence="3" id="KW-1185">Reference proteome</keyword>
<dbReference type="PANTHER" id="PTHR45527">
    <property type="entry name" value="NONRIBOSOMAL PEPTIDE SYNTHETASE"/>
    <property type="match status" value="1"/>
</dbReference>
<accession>A0A929B9W5</accession>
<proteinExistence type="predicted"/>
<organism evidence="2 3">
    <name type="scientific">Saccharopolyspora montiporae</name>
    <dbReference type="NCBI Taxonomy" id="2781240"/>
    <lineage>
        <taxon>Bacteria</taxon>
        <taxon>Bacillati</taxon>
        <taxon>Actinomycetota</taxon>
        <taxon>Actinomycetes</taxon>
        <taxon>Pseudonocardiales</taxon>
        <taxon>Pseudonocardiaceae</taxon>
        <taxon>Saccharopolyspora</taxon>
    </lineage>
</organism>
<dbReference type="GO" id="GO:0008610">
    <property type="term" value="P:lipid biosynthetic process"/>
    <property type="evidence" value="ECO:0007669"/>
    <property type="project" value="UniProtKB-ARBA"/>
</dbReference>
<dbReference type="Proteomes" id="UP000598360">
    <property type="component" value="Unassembled WGS sequence"/>
</dbReference>
<feature type="domain" description="Condensation" evidence="1">
    <location>
        <begin position="66"/>
        <end position="462"/>
    </location>
</feature>
<keyword evidence="2" id="KW-0012">Acyltransferase</keyword>
<dbReference type="RefSeq" id="WP_193929423.1">
    <property type="nucleotide sequence ID" value="NZ_JADEYC010000030.1"/>
</dbReference>
<evidence type="ECO:0000313" key="3">
    <source>
        <dbReference type="Proteomes" id="UP000598360"/>
    </source>
</evidence>
<gene>
    <name evidence="2" type="ORF">IQ251_16100</name>
</gene>
<dbReference type="Gene3D" id="3.30.559.30">
    <property type="entry name" value="Nonribosomal peptide synthetase, condensation domain"/>
    <property type="match status" value="1"/>
</dbReference>
<name>A0A929B9W5_9PSEU</name>
<protein>
    <submittedName>
        <fullName evidence="2">Acyltransferase papA2</fullName>
    </submittedName>
</protein>
<dbReference type="Gene3D" id="3.30.559.10">
    <property type="entry name" value="Chloramphenicol acetyltransferase-like domain"/>
    <property type="match status" value="1"/>
</dbReference>
<comment type="caution">
    <text evidence="2">The sequence shown here is derived from an EMBL/GenBank/DDBJ whole genome shotgun (WGS) entry which is preliminary data.</text>
</comment>
<keyword evidence="2" id="KW-0808">Transferase</keyword>
<reference evidence="2" key="1">
    <citation type="submission" date="2020-10" db="EMBL/GenBank/DDBJ databases">
        <title>Diversity and distribution of actinomycetes associated with coral in the coast of Hainan.</title>
        <authorList>
            <person name="Li F."/>
        </authorList>
    </citation>
    <scope>NUCLEOTIDE SEQUENCE</scope>
    <source>
        <strain evidence="2">HNM0983</strain>
    </source>
</reference>
<dbReference type="GO" id="GO:0044550">
    <property type="term" value="P:secondary metabolite biosynthetic process"/>
    <property type="evidence" value="ECO:0007669"/>
    <property type="project" value="TreeGrafter"/>
</dbReference>
<dbReference type="Pfam" id="PF00668">
    <property type="entry name" value="Condensation"/>
    <property type="match status" value="1"/>
</dbReference>
<dbReference type="SUPFAM" id="SSF52777">
    <property type="entry name" value="CoA-dependent acyltransferases"/>
    <property type="match status" value="2"/>
</dbReference>
<evidence type="ECO:0000259" key="1">
    <source>
        <dbReference type="Pfam" id="PF00668"/>
    </source>
</evidence>